<keyword evidence="11" id="KW-1185">Reference proteome</keyword>
<accession>A0A2S4VVS4</accession>
<organism evidence="10 11">
    <name type="scientific">Puccinia striiformis</name>
    <dbReference type="NCBI Taxonomy" id="27350"/>
    <lineage>
        <taxon>Eukaryota</taxon>
        <taxon>Fungi</taxon>
        <taxon>Dikarya</taxon>
        <taxon>Basidiomycota</taxon>
        <taxon>Pucciniomycotina</taxon>
        <taxon>Pucciniomycetes</taxon>
        <taxon>Pucciniales</taxon>
        <taxon>Pucciniaceae</taxon>
        <taxon>Puccinia</taxon>
    </lineage>
</organism>
<evidence type="ECO:0000256" key="6">
    <source>
        <dbReference type="ARBA" id="ARBA00023242"/>
    </source>
</evidence>
<dbReference type="Gene3D" id="3.30.160.60">
    <property type="entry name" value="Classic Zinc Finger"/>
    <property type="match status" value="2"/>
</dbReference>
<feature type="compositionally biased region" description="Polar residues" evidence="8">
    <location>
        <begin position="269"/>
        <end position="292"/>
    </location>
</feature>
<feature type="compositionally biased region" description="Polar residues" evidence="8">
    <location>
        <begin position="214"/>
        <end position="227"/>
    </location>
</feature>
<name>A0A2S4VVS4_9BASI</name>
<evidence type="ECO:0000256" key="2">
    <source>
        <dbReference type="ARBA" id="ARBA00022723"/>
    </source>
</evidence>
<reference evidence="10" key="1">
    <citation type="submission" date="2017-12" db="EMBL/GenBank/DDBJ databases">
        <title>Gene loss provides genomic basis for host adaptation in cereal stripe rust fungi.</title>
        <authorList>
            <person name="Xia C."/>
        </authorList>
    </citation>
    <scope>NUCLEOTIDE SEQUENCE [LARGE SCALE GENOMIC DNA]</scope>
    <source>
        <strain evidence="10">93-210</strain>
    </source>
</reference>
<feature type="region of interest" description="Disordered" evidence="8">
    <location>
        <begin position="631"/>
        <end position="653"/>
    </location>
</feature>
<evidence type="ECO:0000256" key="3">
    <source>
        <dbReference type="ARBA" id="ARBA00022737"/>
    </source>
</evidence>
<dbReference type="SUPFAM" id="SSF57667">
    <property type="entry name" value="beta-beta-alpha zinc fingers"/>
    <property type="match status" value="1"/>
</dbReference>
<dbReference type="AlphaFoldDB" id="A0A2S4VVS4"/>
<dbReference type="PANTHER" id="PTHR24394:SF29">
    <property type="entry name" value="MYONEURIN"/>
    <property type="match status" value="1"/>
</dbReference>
<feature type="compositionally biased region" description="Basic and acidic residues" evidence="8">
    <location>
        <begin position="251"/>
        <end position="264"/>
    </location>
</feature>
<feature type="region of interest" description="Disordered" evidence="8">
    <location>
        <begin position="324"/>
        <end position="376"/>
    </location>
</feature>
<feature type="compositionally biased region" description="Low complexity" evidence="8">
    <location>
        <begin position="232"/>
        <end position="250"/>
    </location>
</feature>
<evidence type="ECO:0000256" key="8">
    <source>
        <dbReference type="SAM" id="MobiDB-lite"/>
    </source>
</evidence>
<evidence type="ECO:0000256" key="1">
    <source>
        <dbReference type="ARBA" id="ARBA00004123"/>
    </source>
</evidence>
<dbReference type="PANTHER" id="PTHR24394">
    <property type="entry name" value="ZINC FINGER PROTEIN"/>
    <property type="match status" value="1"/>
</dbReference>
<feature type="compositionally biased region" description="Basic residues" evidence="8">
    <location>
        <begin position="294"/>
        <end position="309"/>
    </location>
</feature>
<dbReference type="PROSITE" id="PS00028">
    <property type="entry name" value="ZINC_FINGER_C2H2_1"/>
    <property type="match status" value="2"/>
</dbReference>
<feature type="compositionally biased region" description="Basic and acidic residues" evidence="8">
    <location>
        <begin position="643"/>
        <end position="653"/>
    </location>
</feature>
<feature type="region of interest" description="Disordered" evidence="8">
    <location>
        <begin position="1"/>
        <end position="42"/>
    </location>
</feature>
<feature type="region of interest" description="Disordered" evidence="8">
    <location>
        <begin position="214"/>
        <end position="311"/>
    </location>
</feature>
<proteinExistence type="predicted"/>
<evidence type="ECO:0000256" key="5">
    <source>
        <dbReference type="ARBA" id="ARBA00022833"/>
    </source>
</evidence>
<feature type="domain" description="C2H2-type" evidence="9">
    <location>
        <begin position="578"/>
        <end position="600"/>
    </location>
</feature>
<protein>
    <recommendedName>
        <fullName evidence="9">C2H2-type domain-containing protein</fullName>
    </recommendedName>
</protein>
<evidence type="ECO:0000313" key="11">
    <source>
        <dbReference type="Proteomes" id="UP000239156"/>
    </source>
</evidence>
<dbReference type="GO" id="GO:0008270">
    <property type="term" value="F:zinc ion binding"/>
    <property type="evidence" value="ECO:0007669"/>
    <property type="project" value="UniProtKB-KW"/>
</dbReference>
<evidence type="ECO:0000259" key="9">
    <source>
        <dbReference type="PROSITE" id="PS50157"/>
    </source>
</evidence>
<comment type="subcellular location">
    <subcellularLocation>
        <location evidence="1">Nucleus</location>
    </subcellularLocation>
</comment>
<dbReference type="EMBL" id="PKSL01000023">
    <property type="protein sequence ID" value="POW13635.1"/>
    <property type="molecule type" value="Genomic_DNA"/>
</dbReference>
<keyword evidence="2" id="KW-0479">Metal-binding</keyword>
<feature type="region of interest" description="Disordered" evidence="8">
    <location>
        <begin position="437"/>
        <end position="545"/>
    </location>
</feature>
<dbReference type="InterPro" id="IPR036236">
    <property type="entry name" value="Znf_C2H2_sf"/>
</dbReference>
<evidence type="ECO:0000313" key="10">
    <source>
        <dbReference type="EMBL" id="POW13635.1"/>
    </source>
</evidence>
<feature type="compositionally biased region" description="Polar residues" evidence="8">
    <location>
        <begin position="518"/>
        <end position="542"/>
    </location>
</feature>
<keyword evidence="5" id="KW-0862">Zinc</keyword>
<evidence type="ECO:0000256" key="4">
    <source>
        <dbReference type="ARBA" id="ARBA00022771"/>
    </source>
</evidence>
<feature type="compositionally biased region" description="Low complexity" evidence="8">
    <location>
        <begin position="437"/>
        <end position="450"/>
    </location>
</feature>
<dbReference type="InterPro" id="IPR013087">
    <property type="entry name" value="Znf_C2H2_type"/>
</dbReference>
<feature type="compositionally biased region" description="Polar residues" evidence="8">
    <location>
        <begin position="1"/>
        <end position="12"/>
    </location>
</feature>
<keyword evidence="6" id="KW-0539">Nucleus</keyword>
<dbReference type="GO" id="GO:0005634">
    <property type="term" value="C:nucleus"/>
    <property type="evidence" value="ECO:0007669"/>
    <property type="project" value="UniProtKB-SubCell"/>
</dbReference>
<feature type="domain" description="C2H2-type" evidence="9">
    <location>
        <begin position="548"/>
        <end position="577"/>
    </location>
</feature>
<feature type="compositionally biased region" description="Basic and acidic residues" evidence="8">
    <location>
        <begin position="465"/>
        <end position="486"/>
    </location>
</feature>
<dbReference type="FunFam" id="3.30.160.60:FF:000358">
    <property type="entry name" value="zinc finger protein 24"/>
    <property type="match status" value="1"/>
</dbReference>
<keyword evidence="4 7" id="KW-0863">Zinc-finger</keyword>
<comment type="caution">
    <text evidence="10">The sequence shown here is derived from an EMBL/GenBank/DDBJ whole genome shotgun (WGS) entry which is preliminary data.</text>
</comment>
<keyword evidence="3" id="KW-0677">Repeat</keyword>
<gene>
    <name evidence="10" type="ORF">PSTT_03624</name>
</gene>
<sequence length="653" mass="71470">MTGTLFSTRQNKSPSSSDYHPHSSHPCLRQQPPPPLSPLSLLSQSSTLQPVNQGRLLMRCLTDLLSPELLASSPLLANIYTLVLPSPPRPPGLVGFRNPIPLSGCQFGSYLAVYRNIYRPAPSAPSPSHSHPHSARLQSSDPVAHALPAFVPIPPFQPITSYPSSAPYFDSNLTSSRPYEHGHRRRSSSVTIVQVEPPFSNRSPAPRSIHLQHPVSSLTRPQASGNPRSACPESSRTQISSPSSSVPPTRSFRDLCHPSDRPVGKEPYPTSTADRQSSSFQLGSSTAPSQNQNHNHHHHHHHHHHHSGRHIPDDVLQRRHSERIPGARSHLGHHHTVPAGRITPPEQQSCSSERSRHHSLATLPISPTPGTDRTVRHIRRPSNASLSSSSSISGPVSVSSDFGASSLSIGSQSNLKGPAHLASSLSINTTLSSACQVQSSSSRSLQTKRSWTTEDEQALSSRSTTIDDHRAYTEHNPRRGSDDSQSHHRPTSNQPYHSPPPLHPHHHHHQHQQSASPEMNSSSGPGGPTINNNNYTLPSSLGPQHHRYQCMEPGCGKTFSRPSSLKIHSYSHTGQKPFKCMRCDRAFSVQSNLKRHQKVHEKRGLGGAGRNLSNLSSGGPGMMMVYNVRQSSGRSIEEDSAEEDHGLFDRMEE</sequence>
<dbReference type="SMART" id="SM00355">
    <property type="entry name" value="ZnF_C2H2"/>
    <property type="match status" value="2"/>
</dbReference>
<dbReference type="Proteomes" id="UP000239156">
    <property type="component" value="Unassembled WGS sequence"/>
</dbReference>
<evidence type="ECO:0000256" key="7">
    <source>
        <dbReference type="PROSITE-ProRule" id="PRU00042"/>
    </source>
</evidence>
<dbReference type="Pfam" id="PF00096">
    <property type="entry name" value="zf-C2H2"/>
    <property type="match status" value="2"/>
</dbReference>
<dbReference type="PROSITE" id="PS50157">
    <property type="entry name" value="ZINC_FINGER_C2H2_2"/>
    <property type="match status" value="2"/>
</dbReference>
<dbReference type="VEuPathDB" id="FungiDB:PSTT_03624"/>
<dbReference type="GO" id="GO:0000981">
    <property type="term" value="F:DNA-binding transcription factor activity, RNA polymerase II-specific"/>
    <property type="evidence" value="ECO:0007669"/>
    <property type="project" value="TreeGrafter"/>
</dbReference>